<dbReference type="InterPro" id="IPR010920">
    <property type="entry name" value="LSM_dom_sf"/>
</dbReference>
<dbReference type="PANTHER" id="PTHR30566:SF25">
    <property type="entry name" value="INNER MEMBRANE PROTEIN"/>
    <property type="match status" value="1"/>
</dbReference>
<evidence type="ECO:0000256" key="2">
    <source>
        <dbReference type="ARBA" id="ARBA00022692"/>
    </source>
</evidence>
<feature type="transmembrane region" description="Helical" evidence="6">
    <location>
        <begin position="12"/>
        <end position="36"/>
    </location>
</feature>
<dbReference type="InterPro" id="IPR006685">
    <property type="entry name" value="MscS_channel_2nd"/>
</dbReference>
<evidence type="ECO:0000313" key="9">
    <source>
        <dbReference type="Proteomes" id="UP000471672"/>
    </source>
</evidence>
<dbReference type="Pfam" id="PF00924">
    <property type="entry name" value="MS_channel_2nd"/>
    <property type="match status" value="1"/>
</dbReference>
<feature type="transmembrane region" description="Helical" evidence="6">
    <location>
        <begin position="57"/>
        <end position="74"/>
    </location>
</feature>
<dbReference type="InterPro" id="IPR023408">
    <property type="entry name" value="MscS_beta-dom_sf"/>
</dbReference>
<dbReference type="RefSeq" id="WP_162289046.1">
    <property type="nucleotide sequence ID" value="NZ_JAAFAN010000006.1"/>
</dbReference>
<feature type="compositionally biased region" description="Low complexity" evidence="5">
    <location>
        <begin position="417"/>
        <end position="431"/>
    </location>
</feature>
<evidence type="ECO:0000256" key="3">
    <source>
        <dbReference type="ARBA" id="ARBA00022989"/>
    </source>
</evidence>
<feature type="transmembrane region" description="Helical" evidence="6">
    <location>
        <begin position="161"/>
        <end position="180"/>
    </location>
</feature>
<keyword evidence="2 6" id="KW-0812">Transmembrane</keyword>
<dbReference type="Proteomes" id="UP000471672">
    <property type="component" value="Unassembled WGS sequence"/>
</dbReference>
<accession>A0ABX0BBI2</accession>
<dbReference type="Gene3D" id="1.10.287.1260">
    <property type="match status" value="1"/>
</dbReference>
<feature type="compositionally biased region" description="Basic and acidic residues" evidence="5">
    <location>
        <begin position="432"/>
        <end position="450"/>
    </location>
</feature>
<evidence type="ECO:0000256" key="4">
    <source>
        <dbReference type="ARBA" id="ARBA00023136"/>
    </source>
</evidence>
<feature type="region of interest" description="Disordered" evidence="5">
    <location>
        <begin position="347"/>
        <end position="536"/>
    </location>
</feature>
<evidence type="ECO:0000256" key="6">
    <source>
        <dbReference type="SAM" id="Phobius"/>
    </source>
</evidence>
<sequence length="536" mass="57084">MDTELESTTDVLVTLGAVVAGALLAFVLGTVISAVVRRAGRRSELARDLSRRLRRPDRAVLTVVAVWVAVRLTTDAATPWRPGVEHLLLIAFIVVGAWWVGAIAFVLEDSALQRYRTDTADNRHARRVRTQITVLRRLTVAVIVVCAVAGILLTFPAARAAGASLLASAGLISIVAGLAAQTSLANVFAGMQIAFTDAIRVDDVVVLEGEWGRIEEITMTYVVVHLWDDRRLIMPSTYFTTTPFQNWTRRAADLLGTVELDLDFEVPVGEMRGELRRLLALTELWDERVGILQVTDAVGGLVRVRALVSARDAPTLFDLRCFVREGLVDWLQRAAPQGLPRTRLERAADAPALADDAASPGREEDSGDGTSAPVAPARPPRLPVDRGSRRADAPVVLGTIRRAGRGAGAAPSEDPTRVVGVVPGPDGAPGPHDGDPARGPGVDHDAEAPGRTRPLPAVGQDDDPGDAPDEATPEAAESAFFSGTPEGEERSRAFAGPGQDVIDERERTAEHGAVRDDETGAPDGDAPGDDDARARG</sequence>
<dbReference type="EMBL" id="JAAFAN010000006">
    <property type="protein sequence ID" value="NDO88416.1"/>
    <property type="molecule type" value="Genomic_DNA"/>
</dbReference>
<feature type="compositionally biased region" description="Basic and acidic residues" evidence="5">
    <location>
        <begin position="502"/>
        <end position="518"/>
    </location>
</feature>
<evidence type="ECO:0000313" key="8">
    <source>
        <dbReference type="EMBL" id="NDO88416.1"/>
    </source>
</evidence>
<feature type="domain" description="Mechanosensitive ion channel MscS" evidence="7">
    <location>
        <begin position="183"/>
        <end position="249"/>
    </location>
</feature>
<keyword evidence="4 6" id="KW-0472">Membrane</keyword>
<feature type="compositionally biased region" description="Acidic residues" evidence="5">
    <location>
        <begin position="460"/>
        <end position="472"/>
    </location>
</feature>
<name>A0ABX0BBI2_9MICO</name>
<feature type="compositionally biased region" description="Basic and acidic residues" evidence="5">
    <location>
        <begin position="383"/>
        <end position="392"/>
    </location>
</feature>
<comment type="caution">
    <text evidence="8">The sequence shown here is derived from an EMBL/GenBank/DDBJ whole genome shotgun (WGS) entry which is preliminary data.</text>
</comment>
<dbReference type="PANTHER" id="PTHR30566">
    <property type="entry name" value="YNAI-RELATED MECHANOSENSITIVE ION CHANNEL"/>
    <property type="match status" value="1"/>
</dbReference>
<comment type="subcellular location">
    <subcellularLocation>
        <location evidence="1">Membrane</location>
    </subcellularLocation>
</comment>
<keyword evidence="3 6" id="KW-1133">Transmembrane helix</keyword>
<dbReference type="Gene3D" id="2.30.30.60">
    <property type="match status" value="1"/>
</dbReference>
<evidence type="ECO:0000256" key="1">
    <source>
        <dbReference type="ARBA" id="ARBA00004370"/>
    </source>
</evidence>
<feature type="transmembrane region" description="Helical" evidence="6">
    <location>
        <begin position="134"/>
        <end position="155"/>
    </location>
</feature>
<evidence type="ECO:0000259" key="7">
    <source>
        <dbReference type="Pfam" id="PF00924"/>
    </source>
</evidence>
<organism evidence="8 9">
    <name type="scientific">Cellulosimicrobium composti</name>
    <dbReference type="NCBI Taxonomy" id="2672572"/>
    <lineage>
        <taxon>Bacteria</taxon>
        <taxon>Bacillati</taxon>
        <taxon>Actinomycetota</taxon>
        <taxon>Actinomycetes</taxon>
        <taxon>Micrococcales</taxon>
        <taxon>Promicromonosporaceae</taxon>
        <taxon>Cellulosimicrobium</taxon>
    </lineage>
</organism>
<reference evidence="8 9" key="1">
    <citation type="journal article" date="2021" name="Arch. Microbiol.">
        <title>Cellulosimicrobium fucosivorans sp. nov., isolated from San Elijo Lagoon, contains a fucose metabolic pathway linked to carotenoid production.</title>
        <authorList>
            <person name="Aviles F.A."/>
            <person name="Kyndt J.A."/>
        </authorList>
    </citation>
    <scope>NUCLEOTIDE SEQUENCE [LARGE SCALE GENOMIC DNA]</scope>
    <source>
        <strain evidence="8 9">SE3</strain>
    </source>
</reference>
<evidence type="ECO:0000256" key="5">
    <source>
        <dbReference type="SAM" id="MobiDB-lite"/>
    </source>
</evidence>
<dbReference type="SUPFAM" id="SSF50182">
    <property type="entry name" value="Sm-like ribonucleoproteins"/>
    <property type="match status" value="1"/>
</dbReference>
<proteinExistence type="predicted"/>
<feature type="compositionally biased region" description="Low complexity" evidence="5">
    <location>
        <begin position="349"/>
        <end position="358"/>
    </location>
</feature>
<gene>
    <name evidence="8" type="ORF">GYH36_02840</name>
</gene>
<keyword evidence="9" id="KW-1185">Reference proteome</keyword>
<protein>
    <submittedName>
        <fullName evidence="8">Mechanosensitive ion channel</fullName>
    </submittedName>
</protein>
<feature type="transmembrane region" description="Helical" evidence="6">
    <location>
        <begin position="86"/>
        <end position="107"/>
    </location>
</feature>